<gene>
    <name evidence="2" type="ORF">KGD84_28990</name>
</gene>
<evidence type="ECO:0000313" key="3">
    <source>
        <dbReference type="Proteomes" id="UP000676079"/>
    </source>
</evidence>
<feature type="transmembrane region" description="Helical" evidence="1">
    <location>
        <begin position="27"/>
        <end position="53"/>
    </location>
</feature>
<dbReference type="EMBL" id="CP074133">
    <property type="protein sequence ID" value="QUX22326.1"/>
    <property type="molecule type" value="Genomic_DNA"/>
</dbReference>
<keyword evidence="1" id="KW-1133">Transmembrane helix</keyword>
<proteinExistence type="predicted"/>
<keyword evidence="1" id="KW-0812">Transmembrane</keyword>
<evidence type="ECO:0008006" key="4">
    <source>
        <dbReference type="Google" id="ProtNLM"/>
    </source>
</evidence>
<accession>A0ABX8BN67</accession>
<keyword evidence="1" id="KW-0472">Membrane</keyword>
<feature type="transmembrane region" description="Helical" evidence="1">
    <location>
        <begin position="99"/>
        <end position="117"/>
    </location>
</feature>
<reference evidence="2 3" key="1">
    <citation type="submission" date="2021-05" db="EMBL/GenBank/DDBJ databases">
        <title>Direct Submission.</title>
        <authorList>
            <person name="Li K."/>
            <person name="Gao J."/>
        </authorList>
    </citation>
    <scope>NUCLEOTIDE SEQUENCE [LARGE SCALE GENOMIC DNA]</scope>
    <source>
        <strain evidence="2 3">Mg02</strain>
    </source>
</reference>
<feature type="transmembrane region" description="Helical" evidence="1">
    <location>
        <begin position="124"/>
        <end position="145"/>
    </location>
</feature>
<dbReference type="RefSeq" id="WP_220563542.1">
    <property type="nucleotide sequence ID" value="NZ_CP074133.1"/>
</dbReference>
<keyword evidence="3" id="KW-1185">Reference proteome</keyword>
<feature type="transmembrane region" description="Helical" evidence="1">
    <location>
        <begin position="60"/>
        <end position="79"/>
    </location>
</feature>
<evidence type="ECO:0000256" key="1">
    <source>
        <dbReference type="SAM" id="Phobius"/>
    </source>
</evidence>
<sequence length="210" mass="21692">MGADDGGRREPSEPGYAGGLGTRLRGWIALSVYGLAWGAAALFMLAGSLAGGLDMGPGEVLGFVLLCLALGPLLLWAAVKPLCALGRGLSARVGGHRVLWALLLSVLATAALAWGIGAGRGTDAVVGAAVLGTLTLAPFSVVYAALRPAGPVRRSPVGKWLLAALLAFTGLGDLWGRGGIEPTHRRSDLDWNGNLRDARFDPDRPPPRWG</sequence>
<protein>
    <recommendedName>
        <fullName evidence="4">MFS transporter</fullName>
    </recommendedName>
</protein>
<dbReference type="Proteomes" id="UP000676079">
    <property type="component" value="Chromosome"/>
</dbReference>
<organism evidence="2 3">
    <name type="scientific">Nocardiopsis changdeensis</name>
    <dbReference type="NCBI Taxonomy" id="2831969"/>
    <lineage>
        <taxon>Bacteria</taxon>
        <taxon>Bacillati</taxon>
        <taxon>Actinomycetota</taxon>
        <taxon>Actinomycetes</taxon>
        <taxon>Streptosporangiales</taxon>
        <taxon>Nocardiopsidaceae</taxon>
        <taxon>Nocardiopsis</taxon>
    </lineage>
</organism>
<name>A0ABX8BN67_9ACTN</name>
<evidence type="ECO:0000313" key="2">
    <source>
        <dbReference type="EMBL" id="QUX22326.1"/>
    </source>
</evidence>